<reference evidence="3" key="1">
    <citation type="journal article" date="2020" name="bioRxiv">
        <title>Historical genomics reveals the evolutionary mechanisms behind multiple outbreaks of the host-specific coffee wilt pathogen Fusarium xylarioides.</title>
        <authorList>
            <person name="Peck D."/>
            <person name="Nowell R.W."/>
            <person name="Flood J."/>
            <person name="Ryan M.J."/>
            <person name="Barraclough T.G."/>
        </authorList>
    </citation>
    <scope>NUCLEOTIDE SEQUENCE</scope>
    <source>
        <strain evidence="3">IMI 127659i</strain>
    </source>
</reference>
<feature type="region of interest" description="Disordered" evidence="1">
    <location>
        <begin position="266"/>
        <end position="291"/>
    </location>
</feature>
<evidence type="ECO:0000313" key="3">
    <source>
        <dbReference type="EMBL" id="KAG5764098.1"/>
    </source>
</evidence>
<dbReference type="InterPro" id="IPR024752">
    <property type="entry name" value="Myb/SANT-like_dom"/>
</dbReference>
<dbReference type="EMBL" id="JADFTT010000267">
    <property type="protein sequence ID" value="KAG5764098.1"/>
    <property type="molecule type" value="Genomic_DNA"/>
</dbReference>
<accession>A0A9P7HR22</accession>
<gene>
    <name evidence="3" type="ORF">H9Q72_007805</name>
</gene>
<evidence type="ECO:0000313" key="4">
    <source>
        <dbReference type="Proteomes" id="UP000750502"/>
    </source>
</evidence>
<dbReference type="Pfam" id="PF12776">
    <property type="entry name" value="Myb_DNA-bind_3"/>
    <property type="match status" value="1"/>
</dbReference>
<organism evidence="3 4">
    <name type="scientific">Fusarium xylarioides</name>
    <dbReference type="NCBI Taxonomy" id="221167"/>
    <lineage>
        <taxon>Eukaryota</taxon>
        <taxon>Fungi</taxon>
        <taxon>Dikarya</taxon>
        <taxon>Ascomycota</taxon>
        <taxon>Pezizomycotina</taxon>
        <taxon>Sordariomycetes</taxon>
        <taxon>Hypocreomycetidae</taxon>
        <taxon>Hypocreales</taxon>
        <taxon>Nectriaceae</taxon>
        <taxon>Fusarium</taxon>
        <taxon>Fusarium fujikuroi species complex</taxon>
    </lineage>
</organism>
<feature type="compositionally biased region" description="Acidic residues" evidence="1">
    <location>
        <begin position="29"/>
        <end position="40"/>
    </location>
</feature>
<comment type="caution">
    <text evidence="3">The sequence shown here is derived from an EMBL/GenBank/DDBJ whole genome shotgun (WGS) entry which is preliminary data.</text>
</comment>
<feature type="region of interest" description="Disordered" evidence="1">
    <location>
        <begin position="1"/>
        <end position="63"/>
    </location>
</feature>
<proteinExistence type="predicted"/>
<dbReference type="AlphaFoldDB" id="A0A9P7HR22"/>
<protein>
    <recommendedName>
        <fullName evidence="2">Myb/SANT-like domain-containing protein</fullName>
    </recommendedName>
</protein>
<evidence type="ECO:0000256" key="1">
    <source>
        <dbReference type="SAM" id="MobiDB-lite"/>
    </source>
</evidence>
<feature type="compositionally biased region" description="Low complexity" evidence="1">
    <location>
        <begin position="53"/>
        <end position="63"/>
    </location>
</feature>
<evidence type="ECO:0000259" key="2">
    <source>
        <dbReference type="Pfam" id="PF12776"/>
    </source>
</evidence>
<name>A0A9P7HR22_9HYPO</name>
<keyword evidence="4" id="KW-1185">Reference proteome</keyword>
<feature type="domain" description="Myb/SANT-like" evidence="2">
    <location>
        <begin position="74"/>
        <end position="169"/>
    </location>
</feature>
<dbReference type="OrthoDB" id="4957278at2759"/>
<sequence>MSMSLRTLTPRPEAGTRATIEAIPNGCALDEDSAGDDDESFPSPTNMPPPSSRPRTLSRAPLPALEKKKPVYTRWNNDMIRMMLELYCEARNRDEFGSEKKVDMRRVYRDIAARLSEEFTRTTFDYKKVRRKMEDLLKIWKVFLAIDGVSGTSYDHDTGFILTSDELWDYFVDKYAAPAKQIKQHGLKFRQLHEQAFEGKEEVGLTAIEATDTEGLAALTTNLVSSDDEDLEEEEGGGEEITVVGSRAVTATPGPPSSQAAALETAKKRRRDASVASSQSTPLQPAKRQHRAIPEVPGQLGNISKTLTAILATRQDRRAVGAADMEAAVRDIEDRFGETALEDEVELFKDWLFLHHNNVIRYNSSGDKYKERLFRRHTVEALGATPREDTQAGSFLSNLSAAEDEIYIS</sequence>
<reference evidence="3" key="2">
    <citation type="submission" date="2020-10" db="EMBL/GenBank/DDBJ databases">
        <authorList>
            <person name="Peck L.D."/>
            <person name="Nowell R.W."/>
            <person name="Flood J."/>
            <person name="Ryan M.J."/>
            <person name="Barraclough T.G."/>
        </authorList>
    </citation>
    <scope>NUCLEOTIDE SEQUENCE</scope>
    <source>
        <strain evidence="3">IMI 127659i</strain>
    </source>
</reference>
<dbReference type="Proteomes" id="UP000750502">
    <property type="component" value="Unassembled WGS sequence"/>
</dbReference>